<proteinExistence type="predicted"/>
<organism evidence="2 3">
    <name type="scientific">Streptomyces axinellae</name>
    <dbReference type="NCBI Taxonomy" id="552788"/>
    <lineage>
        <taxon>Bacteria</taxon>
        <taxon>Bacillati</taxon>
        <taxon>Actinomycetota</taxon>
        <taxon>Actinomycetes</taxon>
        <taxon>Kitasatosporales</taxon>
        <taxon>Streptomycetaceae</taxon>
        <taxon>Streptomyces</taxon>
    </lineage>
</organism>
<keyword evidence="3" id="KW-1185">Reference proteome</keyword>
<accession>A0ABP6CXC3</accession>
<reference evidence="3" key="1">
    <citation type="journal article" date="2019" name="Int. J. Syst. Evol. Microbiol.">
        <title>The Global Catalogue of Microorganisms (GCM) 10K type strain sequencing project: providing services to taxonomists for standard genome sequencing and annotation.</title>
        <authorList>
            <consortium name="The Broad Institute Genomics Platform"/>
            <consortium name="The Broad Institute Genome Sequencing Center for Infectious Disease"/>
            <person name="Wu L."/>
            <person name="Ma J."/>
        </authorList>
    </citation>
    <scope>NUCLEOTIDE SEQUENCE [LARGE SCALE GENOMIC DNA]</scope>
    <source>
        <strain evidence="3">JCM 16373</strain>
    </source>
</reference>
<name>A0ABP6CXC3_9ACTN</name>
<evidence type="ECO:0000256" key="1">
    <source>
        <dbReference type="SAM" id="MobiDB-lite"/>
    </source>
</evidence>
<protein>
    <recommendedName>
        <fullName evidence="4">Secreted protein</fullName>
    </recommendedName>
</protein>
<gene>
    <name evidence="2" type="ORF">GCM10009863_49010</name>
</gene>
<sequence length="216" mass="21987">MMAEQRTEDERQMSMRRTLKGRSGLPAAAVTTALVLAVAGCSSDGGGGSGGDDGKKPATSSGGDSGSSGGDSAGDAPADEGDGGPLAEVKGSNDIALTISTAKRENGGFITLTGKVTNSGSKAWSGVEWKSDESEVGNANPASMAAARLVDKKGKKRYYILRDTEGRCLCTSFKGGLMPGNSKTWYAQFPAPPEGNDSVAFQIADLPTANITVSGE</sequence>
<evidence type="ECO:0000313" key="3">
    <source>
        <dbReference type="Proteomes" id="UP001501447"/>
    </source>
</evidence>
<dbReference type="EMBL" id="BAAARJ010000017">
    <property type="protein sequence ID" value="GAA2628163.1"/>
    <property type="molecule type" value="Genomic_DNA"/>
</dbReference>
<feature type="region of interest" description="Disordered" evidence="1">
    <location>
        <begin position="1"/>
        <end position="24"/>
    </location>
</feature>
<feature type="region of interest" description="Disordered" evidence="1">
    <location>
        <begin position="40"/>
        <end position="89"/>
    </location>
</feature>
<comment type="caution">
    <text evidence="2">The sequence shown here is derived from an EMBL/GenBank/DDBJ whole genome shotgun (WGS) entry which is preliminary data.</text>
</comment>
<evidence type="ECO:0008006" key="4">
    <source>
        <dbReference type="Google" id="ProtNLM"/>
    </source>
</evidence>
<dbReference type="Proteomes" id="UP001501447">
    <property type="component" value="Unassembled WGS sequence"/>
</dbReference>
<evidence type="ECO:0000313" key="2">
    <source>
        <dbReference type="EMBL" id="GAA2628163.1"/>
    </source>
</evidence>
<feature type="compositionally biased region" description="Basic and acidic residues" evidence="1">
    <location>
        <begin position="1"/>
        <end position="13"/>
    </location>
</feature>
<feature type="compositionally biased region" description="Gly residues" evidence="1">
    <location>
        <begin position="63"/>
        <end position="72"/>
    </location>
</feature>